<name>A0ABT1PYY5_9ACTN</name>
<keyword evidence="4" id="KW-1185">Reference proteome</keyword>
<evidence type="ECO:0000256" key="1">
    <source>
        <dbReference type="ARBA" id="ARBA00023239"/>
    </source>
</evidence>
<sequence length="364" mass="40227">MTEVADRIPAPPLKAVPFYCPIAPAVHPLVDDIDAAAVRWMMRQELDSDPRQLHRLTLCDFGGLTAKTMPYGLPRALTAMAKFHSVLFSLDDSQCDEVPVTPADLSRTTANILRAVEGAGDAGSDGDSPHAAAMRKLRTEMEEHASPNQLRRWAEAMRTYAHGLVWEAEYRTASGLPALNDYVAMWMRAIGMAPSTALIDVMAGYEVPDRDLERPAVRALTEMTWTLVSWDNDFYSRNKEISRAGDDLNLIDVLAHERGCDPAEALEEAVTLRDRVMVHFLRLRQQVVAGGAGSELRRYVHGLGQFIRGHLDWASHCARYTAPSVAPVAAPASPADWWKGLPADVSREPLPIPAIAWWWGTLDA</sequence>
<evidence type="ECO:0000313" key="4">
    <source>
        <dbReference type="Proteomes" id="UP001057702"/>
    </source>
</evidence>
<dbReference type="RefSeq" id="WP_255921796.1">
    <property type="nucleotide sequence ID" value="NZ_JANFNG010000016.1"/>
</dbReference>
<evidence type="ECO:0000313" key="3">
    <source>
        <dbReference type="EMBL" id="MCQ4082890.1"/>
    </source>
</evidence>
<dbReference type="SUPFAM" id="SSF48576">
    <property type="entry name" value="Terpenoid synthases"/>
    <property type="match status" value="1"/>
</dbReference>
<dbReference type="Pfam" id="PF19086">
    <property type="entry name" value="Terpene_syn_C_2"/>
    <property type="match status" value="1"/>
</dbReference>
<comment type="cofactor">
    <cofactor evidence="2">
        <name>Mg(2+)</name>
        <dbReference type="ChEBI" id="CHEBI:18420"/>
    </cofactor>
</comment>
<keyword evidence="2" id="KW-0479">Metal-binding</keyword>
<comment type="caution">
    <text evidence="3">The sequence shown here is derived from an EMBL/GenBank/DDBJ whole genome shotgun (WGS) entry which is preliminary data.</text>
</comment>
<organism evidence="3 4">
    <name type="scientific">Streptomyces humicola</name>
    <dbReference type="NCBI Taxonomy" id="2953240"/>
    <lineage>
        <taxon>Bacteria</taxon>
        <taxon>Bacillati</taxon>
        <taxon>Actinomycetota</taxon>
        <taxon>Actinomycetes</taxon>
        <taxon>Kitasatosporales</taxon>
        <taxon>Streptomycetaceae</taxon>
        <taxon>Streptomyces</taxon>
    </lineage>
</organism>
<dbReference type="InterPro" id="IPR008949">
    <property type="entry name" value="Isoprenoid_synthase_dom_sf"/>
</dbReference>
<dbReference type="EC" id="4.2.3.-" evidence="2"/>
<dbReference type="InterPro" id="IPR034686">
    <property type="entry name" value="Terpene_cyclase-like_2"/>
</dbReference>
<keyword evidence="2" id="KW-0460">Magnesium</keyword>
<dbReference type="Gene3D" id="1.10.600.10">
    <property type="entry name" value="Farnesyl Diphosphate Synthase"/>
    <property type="match status" value="1"/>
</dbReference>
<dbReference type="PANTHER" id="PTHR35201:SF4">
    <property type="entry name" value="BETA-PINACENE SYNTHASE-RELATED"/>
    <property type="match status" value="1"/>
</dbReference>
<dbReference type="EMBL" id="JANFNG010000016">
    <property type="protein sequence ID" value="MCQ4082890.1"/>
    <property type="molecule type" value="Genomic_DNA"/>
</dbReference>
<reference evidence="3" key="1">
    <citation type="submission" date="2022-06" db="EMBL/GenBank/DDBJ databases">
        <title>Draft genome sequence of Streptomyces sp. RB6PN25 isolated from peat swamp forest in Thailand.</title>
        <authorList>
            <person name="Duangmal K."/>
            <person name="Klaysubun C."/>
        </authorList>
    </citation>
    <scope>NUCLEOTIDE SEQUENCE</scope>
    <source>
        <strain evidence="3">RB6PN25</strain>
    </source>
</reference>
<dbReference type="PANTHER" id="PTHR35201">
    <property type="entry name" value="TERPENE SYNTHASE"/>
    <property type="match status" value="1"/>
</dbReference>
<proteinExistence type="inferred from homology"/>
<protein>
    <recommendedName>
        <fullName evidence="2">Terpene synthase</fullName>
        <ecNumber evidence="2">4.2.3.-</ecNumber>
    </recommendedName>
</protein>
<dbReference type="Proteomes" id="UP001057702">
    <property type="component" value="Unassembled WGS sequence"/>
</dbReference>
<keyword evidence="1 2" id="KW-0456">Lyase</keyword>
<comment type="similarity">
    <text evidence="2">Belongs to the terpene synthase family.</text>
</comment>
<gene>
    <name evidence="3" type="ORF">NGB36_20360</name>
</gene>
<accession>A0ABT1PYY5</accession>
<evidence type="ECO:0000256" key="2">
    <source>
        <dbReference type="RuleBase" id="RU366034"/>
    </source>
</evidence>